<organism evidence="1 2">
    <name type="scientific">Zalaria obscura</name>
    <dbReference type="NCBI Taxonomy" id="2024903"/>
    <lineage>
        <taxon>Eukaryota</taxon>
        <taxon>Fungi</taxon>
        <taxon>Dikarya</taxon>
        <taxon>Ascomycota</taxon>
        <taxon>Pezizomycotina</taxon>
        <taxon>Dothideomycetes</taxon>
        <taxon>Dothideomycetidae</taxon>
        <taxon>Dothideales</taxon>
        <taxon>Zalariaceae</taxon>
        <taxon>Zalaria</taxon>
    </lineage>
</organism>
<protein>
    <submittedName>
        <fullName evidence="1">Uncharacterized protein</fullName>
    </submittedName>
</protein>
<dbReference type="EMBL" id="JAMKPW020000005">
    <property type="protein sequence ID" value="KAK8217496.1"/>
    <property type="molecule type" value="Genomic_DNA"/>
</dbReference>
<evidence type="ECO:0000313" key="2">
    <source>
        <dbReference type="Proteomes" id="UP001320706"/>
    </source>
</evidence>
<sequence>MGAPINSGWPWQLRFTTFTCFLKLSLLFPHKASHIPMSPLCQHLFLIHCETTCGHIGSPSTRAKVSFSRALLCIIPRSISGFLFARHAQQHSAKAKTKGTRLILANVHTHQHEMETPASSPPLREHFYTQEEYTKRKAGWLQKVYKARLREQNKKDAEEVFGSNKTLKAKDIAQAELASQTIKCIPHTYTDGELIFLTAPITREEYEAKRLRVHGALQDVLAGHTANIHALIVFRGSVGELSVLEIRRREEEDVGVLGDSPGEITDLLPLPTEDMYEQDPLAFRAAAPAQPRKKGKGKAKVPDDGEPPHLAASQDHSGAGPTKAPLLCNAILHIGRRPGRMSRDQTFIHVVRRQMEQLLDAVIAGPEGAF</sequence>
<keyword evidence="2" id="KW-1185">Reference proteome</keyword>
<reference evidence="1" key="1">
    <citation type="submission" date="2024-02" db="EMBL/GenBank/DDBJ databases">
        <title>Metagenome Assembled Genome of Zalaria obscura JY119.</title>
        <authorList>
            <person name="Vighnesh L."/>
            <person name="Jagadeeshwari U."/>
            <person name="Venkata Ramana C."/>
            <person name="Sasikala C."/>
        </authorList>
    </citation>
    <scope>NUCLEOTIDE SEQUENCE</scope>
    <source>
        <strain evidence="1">JY119</strain>
    </source>
</reference>
<gene>
    <name evidence="1" type="ORF">M8818_001254</name>
</gene>
<dbReference type="Proteomes" id="UP001320706">
    <property type="component" value="Unassembled WGS sequence"/>
</dbReference>
<accession>A0ACC3SLK6</accession>
<proteinExistence type="predicted"/>
<name>A0ACC3SLK6_9PEZI</name>
<comment type="caution">
    <text evidence="1">The sequence shown here is derived from an EMBL/GenBank/DDBJ whole genome shotgun (WGS) entry which is preliminary data.</text>
</comment>
<evidence type="ECO:0000313" key="1">
    <source>
        <dbReference type="EMBL" id="KAK8217496.1"/>
    </source>
</evidence>